<sequence>MKLLHRKKVVILLFILTLTIAILFPMYLKPTEAALEEEEIKTIIHEQYTGTIINIEKLDTGGDTIYVAQLDDNDRKYTIEIDAYSGDIITILQNDKKEDHVQETSPLKNVISLTELNEIIHQTVEGVTVIVSVLLNDESNKYRVEGRQRDGSFLMEVDAFNGALLLYRVAEELEADIKEPETEQTLLTEEEAIAIALSNVEGEIDDVELIQQNGRSVFEVEIEVEDEDMEAYVYIDAYSGELLNIIWED</sequence>
<reference evidence="2 3" key="1">
    <citation type="submission" date="2016-12" db="EMBL/GenBank/DDBJ databases">
        <title>The whole genome sequencing and assembly of Bacillus cohnii DSM 6307T strain.</title>
        <authorList>
            <person name="Lee Y.-J."/>
            <person name="Yi H."/>
            <person name="Bahn Y.-S."/>
            <person name="Kim J.F."/>
            <person name="Lee D.-W."/>
        </authorList>
    </citation>
    <scope>NUCLEOTIDE SEQUENCE [LARGE SCALE GENOMIC DNA]</scope>
    <source>
        <strain evidence="2 3">DSM 6307</strain>
    </source>
</reference>
<dbReference type="InterPro" id="IPR025711">
    <property type="entry name" value="PepSY"/>
</dbReference>
<accession>A0A223KRC2</accession>
<dbReference type="AlphaFoldDB" id="A0A223KRC2"/>
<feature type="domain" description="PepSY" evidence="1">
    <location>
        <begin position="35"/>
        <end position="90"/>
    </location>
</feature>
<protein>
    <recommendedName>
        <fullName evidence="1">PepSY domain-containing protein</fullName>
    </recommendedName>
</protein>
<organism evidence="2 3">
    <name type="scientific">Sutcliffiella cohnii</name>
    <dbReference type="NCBI Taxonomy" id="33932"/>
    <lineage>
        <taxon>Bacteria</taxon>
        <taxon>Bacillati</taxon>
        <taxon>Bacillota</taxon>
        <taxon>Bacilli</taxon>
        <taxon>Bacillales</taxon>
        <taxon>Bacillaceae</taxon>
        <taxon>Sutcliffiella</taxon>
    </lineage>
</organism>
<gene>
    <name evidence="2" type="ORF">BC6307_11580</name>
</gene>
<dbReference type="Gene3D" id="3.10.450.40">
    <property type="match status" value="2"/>
</dbReference>
<dbReference type="EMBL" id="CP018866">
    <property type="protein sequence ID" value="AST91873.1"/>
    <property type="molecule type" value="Genomic_DNA"/>
</dbReference>
<evidence type="ECO:0000259" key="1">
    <source>
        <dbReference type="Pfam" id="PF03413"/>
    </source>
</evidence>
<name>A0A223KRC2_9BACI</name>
<dbReference type="STRING" id="1314751.GCA_001591425_00191"/>
<dbReference type="Proteomes" id="UP000215224">
    <property type="component" value="Chromosome"/>
</dbReference>
<evidence type="ECO:0000313" key="2">
    <source>
        <dbReference type="EMBL" id="AST91873.1"/>
    </source>
</evidence>
<dbReference type="KEGG" id="bcoh:BC6307_11580"/>
<proteinExistence type="predicted"/>
<dbReference type="Pfam" id="PF03413">
    <property type="entry name" value="PepSY"/>
    <property type="match status" value="2"/>
</dbReference>
<keyword evidence="3" id="KW-1185">Reference proteome</keyword>
<feature type="domain" description="PepSY" evidence="1">
    <location>
        <begin position="187"/>
        <end position="245"/>
    </location>
</feature>
<dbReference type="RefSeq" id="WP_066410977.1">
    <property type="nucleotide sequence ID" value="NZ_CP018866.1"/>
</dbReference>
<evidence type="ECO:0000313" key="3">
    <source>
        <dbReference type="Proteomes" id="UP000215224"/>
    </source>
</evidence>